<dbReference type="GO" id="GO:0005739">
    <property type="term" value="C:mitochondrion"/>
    <property type="evidence" value="ECO:0007669"/>
    <property type="project" value="TreeGrafter"/>
</dbReference>
<keyword evidence="4 8" id="KW-0812">Transmembrane</keyword>
<geneLocation type="mitochondrion" evidence="11"/>
<comment type="subcellular location">
    <subcellularLocation>
        <location evidence="1">Membrane</location>
        <topology evidence="1">Multi-pass membrane protein</topology>
    </subcellularLocation>
</comment>
<dbReference type="Gene3D" id="1.10.287.70">
    <property type="match status" value="1"/>
</dbReference>
<dbReference type="CDD" id="cd01665">
    <property type="entry name" value="Cyt_c_Oxidase_III"/>
    <property type="match status" value="1"/>
</dbReference>
<evidence type="ECO:0000313" key="11">
    <source>
        <dbReference type="EMBL" id="ACR00052.1"/>
    </source>
</evidence>
<name>G8XXL1_AUCCR</name>
<proteinExistence type="inferred from homology"/>
<feature type="transmembrane region" description="Helical" evidence="9">
    <location>
        <begin position="33"/>
        <end position="56"/>
    </location>
</feature>
<feature type="transmembrane region" description="Helical" evidence="9">
    <location>
        <begin position="195"/>
        <end position="218"/>
    </location>
</feature>
<dbReference type="Pfam" id="PF00510">
    <property type="entry name" value="COX3"/>
    <property type="match status" value="1"/>
</dbReference>
<evidence type="ECO:0000256" key="3">
    <source>
        <dbReference type="ARBA" id="ARBA00015944"/>
    </source>
</evidence>
<feature type="domain" description="Heme-copper oxidase subunit III family profile" evidence="10">
    <location>
        <begin position="2"/>
        <end position="259"/>
    </location>
</feature>
<dbReference type="EMBL" id="FJ976041">
    <property type="protein sequence ID" value="ACR00052.1"/>
    <property type="molecule type" value="Genomic_DNA"/>
</dbReference>
<organism evidence="11">
    <name type="scientific">Auchenoplax crinita</name>
    <name type="common">Polychaete worm</name>
    <dbReference type="NCBI Taxonomy" id="397536"/>
    <lineage>
        <taxon>Eukaryota</taxon>
        <taxon>Metazoa</taxon>
        <taxon>Spiralia</taxon>
        <taxon>Lophotrochozoa</taxon>
        <taxon>Annelida</taxon>
        <taxon>Polychaeta</taxon>
        <taxon>Sedentaria</taxon>
        <taxon>Canalipalpata</taxon>
        <taxon>Terebellida</taxon>
        <taxon>Terebelliformia</taxon>
        <taxon>Ampharetidae</taxon>
        <taxon>Auchenoplax</taxon>
    </lineage>
</organism>
<evidence type="ECO:0000256" key="8">
    <source>
        <dbReference type="RuleBase" id="RU003375"/>
    </source>
</evidence>
<feature type="transmembrane region" description="Helical" evidence="9">
    <location>
        <begin position="120"/>
        <end position="145"/>
    </location>
</feature>
<evidence type="ECO:0000256" key="4">
    <source>
        <dbReference type="ARBA" id="ARBA00022692"/>
    </source>
</evidence>
<comment type="function">
    <text evidence="8">Component of the cytochrome c oxidase, the last enzyme in the mitochondrial electron transport chain which drives oxidative phosphorylation. The respiratory chain contains 3 multisubunit complexes succinate dehydrogenase (complex II, CII), ubiquinol-cytochrome c oxidoreductase (cytochrome b-c1 complex, complex III, CIII) and cytochrome c oxidase (complex IV, CIV), that cooperate to transfer electrons derived from NADH and succinate to molecular oxygen, creating an electrochemical gradient over the inner membrane that drives transmembrane transport and the ATP synthase. Cytochrome c oxidase is the component of the respiratory chain that catalyzes the reduction of oxygen to water. Electrons originating from reduced cytochrome c in the intermembrane space (IMS) are transferred via the dinuclear copper A center (CU(A)) of subunit 2 and heme A of subunit 1 to the active site in subunit 1, a binuclear center (BNC) formed by heme A3 and copper B (CU(B)). The BNC reduces molecular oxygen to 2 water molecules using 4 electrons from cytochrome c in the IMS and 4 protons from the mitochondrial matrix.</text>
</comment>
<dbReference type="Gene3D" id="1.20.120.80">
    <property type="entry name" value="Cytochrome c oxidase, subunit III, four-helix bundle"/>
    <property type="match status" value="1"/>
</dbReference>
<evidence type="ECO:0000256" key="9">
    <source>
        <dbReference type="SAM" id="Phobius"/>
    </source>
</evidence>
<feature type="transmembrane region" description="Helical" evidence="9">
    <location>
        <begin position="157"/>
        <end position="175"/>
    </location>
</feature>
<reference evidence="11" key="1">
    <citation type="submission" date="2009-04" db="EMBL/GenBank/DDBJ databases">
        <title>Phylogenetic inference of Terebelliformia worms based on combined mitochondrial and nuclear data.</title>
        <authorList>
            <person name="Zhong M."/>
            <person name="Struck T.H."/>
            <person name="Halanych K.M."/>
        </authorList>
    </citation>
    <scope>NUCLEOTIDE SEQUENCE</scope>
</reference>
<keyword evidence="8 11" id="KW-0496">Mitochondrion</keyword>
<dbReference type="GO" id="GO:0016020">
    <property type="term" value="C:membrane"/>
    <property type="evidence" value="ECO:0007669"/>
    <property type="project" value="UniProtKB-SubCell"/>
</dbReference>
<dbReference type="InterPro" id="IPR000298">
    <property type="entry name" value="Cyt_c_oxidase-like_su3"/>
</dbReference>
<accession>G8XXL1</accession>
<dbReference type="AlphaFoldDB" id="G8XXL1"/>
<dbReference type="InterPro" id="IPR024791">
    <property type="entry name" value="Cyt_c/ubiquinol_Oxase_su3"/>
</dbReference>
<evidence type="ECO:0000256" key="2">
    <source>
        <dbReference type="ARBA" id="ARBA00010581"/>
    </source>
</evidence>
<dbReference type="GO" id="GO:0006123">
    <property type="term" value="P:mitochondrial electron transport, cytochrome c to oxygen"/>
    <property type="evidence" value="ECO:0007669"/>
    <property type="project" value="TreeGrafter"/>
</dbReference>
<protein>
    <recommendedName>
        <fullName evidence="3 8">Cytochrome c oxidase subunit 3</fullName>
    </recommendedName>
</protein>
<dbReference type="SUPFAM" id="SSF81452">
    <property type="entry name" value="Cytochrome c oxidase subunit III-like"/>
    <property type="match status" value="1"/>
</dbReference>
<feature type="transmembrane region" description="Helical" evidence="9">
    <location>
        <begin position="77"/>
        <end position="100"/>
    </location>
</feature>
<evidence type="ECO:0000256" key="6">
    <source>
        <dbReference type="ARBA" id="ARBA00022989"/>
    </source>
</evidence>
<dbReference type="InterPro" id="IPR013833">
    <property type="entry name" value="Cyt_c_oxidase_su3_a-hlx"/>
</dbReference>
<dbReference type="FunFam" id="1.20.120.80:FF:000002">
    <property type="entry name" value="Cytochrome c oxidase subunit 3"/>
    <property type="match status" value="1"/>
</dbReference>
<dbReference type="PANTHER" id="PTHR11403:SF7">
    <property type="entry name" value="CYTOCHROME C OXIDASE SUBUNIT 3"/>
    <property type="match status" value="1"/>
</dbReference>
<dbReference type="PANTHER" id="PTHR11403">
    <property type="entry name" value="CYTOCHROME C OXIDASE SUBUNIT III"/>
    <property type="match status" value="1"/>
</dbReference>
<dbReference type="GO" id="GO:0004129">
    <property type="term" value="F:cytochrome-c oxidase activity"/>
    <property type="evidence" value="ECO:0007669"/>
    <property type="project" value="InterPro"/>
</dbReference>
<feature type="transmembrane region" description="Helical" evidence="9">
    <location>
        <begin position="238"/>
        <end position="258"/>
    </location>
</feature>
<keyword evidence="5" id="KW-1278">Translocase</keyword>
<dbReference type="PROSITE" id="PS50253">
    <property type="entry name" value="COX3"/>
    <property type="match status" value="1"/>
</dbReference>
<evidence type="ECO:0000256" key="1">
    <source>
        <dbReference type="ARBA" id="ARBA00004141"/>
    </source>
</evidence>
<dbReference type="InterPro" id="IPR033945">
    <property type="entry name" value="Cyt_c_oxase_su3_dom"/>
</dbReference>
<gene>
    <name evidence="11" type="primary">COX3</name>
</gene>
<evidence type="ECO:0000256" key="7">
    <source>
        <dbReference type="ARBA" id="ARBA00023136"/>
    </source>
</evidence>
<evidence type="ECO:0000259" key="10">
    <source>
        <dbReference type="PROSITE" id="PS50253"/>
    </source>
</evidence>
<comment type="similarity">
    <text evidence="2 8">Belongs to the cytochrome c oxidase subunit 3 family.</text>
</comment>
<dbReference type="InterPro" id="IPR035973">
    <property type="entry name" value="Cyt_c_oxidase_su3-like_sf"/>
</dbReference>
<keyword evidence="7 9" id="KW-0472">Membrane</keyword>
<evidence type="ECO:0000256" key="5">
    <source>
        <dbReference type="ARBA" id="ARBA00022967"/>
    </source>
</evidence>
<sequence length="259" mass="29304">MVMQPFHLVDQGPWPVMGATSALGMTVGLVSWFHGYGTVCLGFGVTFVLLTMIFWWRDVIREGTYLGCHTSLVARGLRFGMLLFILSEVMFFFGFFWAFFHSSLAPTPELGCVWPPVGIFPLNAFAVPLLNTAVLLASGVTVTWAHHAMMEGSRDEALRGLLYTVILGAYFTYLQANEYYEAPFSISDGVYGTTFFVSTGFHGAHVLIGTTFLTVCLLRVYHYHFSVTHHFGFEAAAWYWHFVDVVWIFLYLCIYWWGS</sequence>
<keyword evidence="6 9" id="KW-1133">Transmembrane helix</keyword>